<evidence type="ECO:0000313" key="1">
    <source>
        <dbReference type="EMBL" id="MBX69207.1"/>
    </source>
</evidence>
<name>A0A2P2QQH6_RHIMU</name>
<protein>
    <submittedName>
        <fullName evidence="1">Uncharacterized protein</fullName>
    </submittedName>
</protein>
<dbReference type="AlphaFoldDB" id="A0A2P2QQH6"/>
<reference evidence="1" key="1">
    <citation type="submission" date="2018-02" db="EMBL/GenBank/DDBJ databases">
        <title>Rhizophora mucronata_Transcriptome.</title>
        <authorList>
            <person name="Meera S.P."/>
            <person name="Sreeshan A."/>
            <person name="Augustine A."/>
        </authorList>
    </citation>
    <scope>NUCLEOTIDE SEQUENCE</scope>
    <source>
        <tissue evidence="1">Leaf</tissue>
    </source>
</reference>
<proteinExistence type="predicted"/>
<dbReference type="EMBL" id="GGEC01088723">
    <property type="protein sequence ID" value="MBX69207.1"/>
    <property type="molecule type" value="Transcribed_RNA"/>
</dbReference>
<organism evidence="1">
    <name type="scientific">Rhizophora mucronata</name>
    <name type="common">Asiatic mangrove</name>
    <dbReference type="NCBI Taxonomy" id="61149"/>
    <lineage>
        <taxon>Eukaryota</taxon>
        <taxon>Viridiplantae</taxon>
        <taxon>Streptophyta</taxon>
        <taxon>Embryophyta</taxon>
        <taxon>Tracheophyta</taxon>
        <taxon>Spermatophyta</taxon>
        <taxon>Magnoliopsida</taxon>
        <taxon>eudicotyledons</taxon>
        <taxon>Gunneridae</taxon>
        <taxon>Pentapetalae</taxon>
        <taxon>rosids</taxon>
        <taxon>fabids</taxon>
        <taxon>Malpighiales</taxon>
        <taxon>Rhizophoraceae</taxon>
        <taxon>Rhizophora</taxon>
    </lineage>
</organism>
<accession>A0A2P2QQH6</accession>
<sequence>MSTGKPSFKTHLINKSNLNKNKFSSFRLINNSLKRKFIVIKKTRLVCH</sequence>